<feature type="compositionally biased region" description="Basic and acidic residues" evidence="1">
    <location>
        <begin position="608"/>
        <end position="626"/>
    </location>
</feature>
<feature type="compositionally biased region" description="Basic and acidic residues" evidence="1">
    <location>
        <begin position="174"/>
        <end position="219"/>
    </location>
</feature>
<feature type="compositionally biased region" description="Low complexity" evidence="1">
    <location>
        <begin position="376"/>
        <end position="386"/>
    </location>
</feature>
<feature type="compositionally biased region" description="Polar residues" evidence="1">
    <location>
        <begin position="35"/>
        <end position="46"/>
    </location>
</feature>
<dbReference type="Proteomes" id="UP000317257">
    <property type="component" value="Unassembled WGS sequence"/>
</dbReference>
<protein>
    <submittedName>
        <fullName evidence="2">Uncharacterized protein</fullName>
    </submittedName>
</protein>
<feature type="compositionally biased region" description="Basic and acidic residues" evidence="1">
    <location>
        <begin position="98"/>
        <end position="111"/>
    </location>
</feature>
<evidence type="ECO:0000256" key="1">
    <source>
        <dbReference type="SAM" id="MobiDB-lite"/>
    </source>
</evidence>
<feature type="compositionally biased region" description="Polar residues" evidence="1">
    <location>
        <begin position="387"/>
        <end position="397"/>
    </location>
</feature>
<feature type="compositionally biased region" description="Basic and acidic residues" evidence="1">
    <location>
        <begin position="244"/>
        <end position="304"/>
    </location>
</feature>
<feature type="compositionally biased region" description="Basic and acidic residues" evidence="1">
    <location>
        <begin position="119"/>
        <end position="142"/>
    </location>
</feature>
<reference evidence="3" key="1">
    <citation type="submission" date="2018-12" db="EMBL/GenBank/DDBJ databases">
        <title>The complete genome of Metarhizium rileyi, a key fungal pathogen of Lepidoptera.</title>
        <authorList>
            <person name="Binneck E."/>
            <person name="Lastra C.C.L."/>
            <person name="Sosa-Gomez D.R."/>
        </authorList>
    </citation>
    <scope>NUCLEOTIDE SEQUENCE [LARGE SCALE GENOMIC DNA]</scope>
    <source>
        <strain evidence="3">Cep018-CH2</strain>
    </source>
</reference>
<feature type="region of interest" description="Disordered" evidence="1">
    <location>
        <begin position="17"/>
        <end position="567"/>
    </location>
</feature>
<accession>A0A5C6G4X2</accession>
<feature type="compositionally biased region" description="Polar residues" evidence="1">
    <location>
        <begin position="549"/>
        <end position="567"/>
    </location>
</feature>
<feature type="compositionally biased region" description="Pro residues" evidence="1">
    <location>
        <begin position="733"/>
        <end position="751"/>
    </location>
</feature>
<feature type="compositionally biased region" description="Polar residues" evidence="1">
    <location>
        <begin position="358"/>
        <end position="369"/>
    </location>
</feature>
<dbReference type="Pfam" id="PF20566">
    <property type="entry name" value="Eap1"/>
    <property type="match status" value="1"/>
</dbReference>
<evidence type="ECO:0000313" key="3">
    <source>
        <dbReference type="Proteomes" id="UP000317257"/>
    </source>
</evidence>
<feature type="compositionally biased region" description="Low complexity" evidence="1">
    <location>
        <begin position="320"/>
        <end position="329"/>
    </location>
</feature>
<name>A0A5C6G4X2_METRR</name>
<proteinExistence type="predicted"/>
<dbReference type="AlphaFoldDB" id="A0A5C6G4X2"/>
<feature type="region of interest" description="Disordered" evidence="1">
    <location>
        <begin position="580"/>
        <end position="795"/>
    </location>
</feature>
<gene>
    <name evidence="2" type="ORF">ED733_001829</name>
</gene>
<dbReference type="EMBL" id="SBHS01000054">
    <property type="protein sequence ID" value="TWU71043.1"/>
    <property type="molecule type" value="Genomic_DNA"/>
</dbReference>
<organism evidence="2 3">
    <name type="scientific">Metarhizium rileyi (strain RCEF 4871)</name>
    <name type="common">Nomuraea rileyi</name>
    <dbReference type="NCBI Taxonomy" id="1649241"/>
    <lineage>
        <taxon>Eukaryota</taxon>
        <taxon>Fungi</taxon>
        <taxon>Dikarya</taxon>
        <taxon>Ascomycota</taxon>
        <taxon>Pezizomycotina</taxon>
        <taxon>Sordariomycetes</taxon>
        <taxon>Hypocreomycetidae</taxon>
        <taxon>Hypocreales</taxon>
        <taxon>Clavicipitaceae</taxon>
        <taxon>Metarhizium</taxon>
    </lineage>
</organism>
<feature type="compositionally biased region" description="Pro residues" evidence="1">
    <location>
        <begin position="705"/>
        <end position="725"/>
    </location>
</feature>
<sequence>MATRYSADFLLHLRDSPLCTRPANLPPPEEWMGQTLEQLQRQNAKPNNDRPRTNDSSLLDQTNKRAGLDRHAARNSANPDDIVFGPPRMAFSSARGVKSVDNDKSGREPDSQGRVAFRNRGDTDGDRFRDGRSNPLRRRGEGEQDGDGWNMVKPRKSFGAEGAERFHGKMGGNYREERRPARDSTTNSKDDRDNARERPGRAFDAFSRDKDTVDTEGRPSRNGLIRNKADNWRTAEGNDAPPMLEKRDRDRTKSWRDRDRDAEPSDDRGAGRNNDRRWGRDRDQRNEREPEWLDEPADAREAHTQQDFQKWMEQMKKAKGGSSSSTKAADTPTEAPKPSLPAAPVETGPDKFFLAFGGTSTSTDVTSPNEQKDSASSKAKTSGKSSRFTSFFSQPQGDSRPRTEASTPLTGPPVNGPSSPTTSAPAPPGALAALLGSVPNPGAISSGAPDEERQAFQSLLAKLQKQSVSATPPGPSPFAAPPHSNASDSKNPMGSPEPLQHFGSVPRDGPLGRSQSQQPQQEILAPRPQQQSARPDQLLQDLVGHHQRVSSQGSTNRAELNATRNNSNTEFLMNLMRMAPEAQRPDQRRVLSQPHAQHHKHLPMPPFNDREQEFPGRENRNNERAMRPQPLPGFSLEESFHGLERESRQPQPTQILQRPPPPGLDQMPPNWMAGAGQMPPHQQRGPMLPPPGLAAGLGGPNRSMPMPPMFPPNFPPGAIPPPPPDVMGGMPPRNMPPPPPGFFNGPPPHGFLPPGLGGFNGPPPGHEGFGGPPFEARGMPPSAGNSGRGTNYGRP</sequence>
<dbReference type="InterPro" id="IPR046784">
    <property type="entry name" value="Eap1"/>
</dbReference>
<comment type="caution">
    <text evidence="2">The sequence shown here is derived from an EMBL/GenBank/DDBJ whole genome shotgun (WGS) entry which is preliminary data.</text>
</comment>
<feature type="compositionally biased region" description="Basic and acidic residues" evidence="1">
    <location>
        <begin position="62"/>
        <end position="72"/>
    </location>
</feature>
<feature type="compositionally biased region" description="Basic and acidic residues" evidence="1">
    <location>
        <begin position="638"/>
        <end position="648"/>
    </location>
</feature>
<evidence type="ECO:0000313" key="2">
    <source>
        <dbReference type="EMBL" id="TWU71043.1"/>
    </source>
</evidence>
<feature type="compositionally biased region" description="Low complexity" evidence="1">
    <location>
        <begin position="416"/>
        <end position="437"/>
    </location>
</feature>